<proteinExistence type="predicted"/>
<name>A0ABW3M9C9_9PSEU</name>
<dbReference type="EMBL" id="JBHTIS010001028">
    <property type="protein sequence ID" value="MFD1047340.1"/>
    <property type="molecule type" value="Genomic_DNA"/>
</dbReference>
<evidence type="ECO:0000313" key="2">
    <source>
        <dbReference type="EMBL" id="MFD1047340.1"/>
    </source>
</evidence>
<gene>
    <name evidence="2" type="ORF">ACFQ1S_18210</name>
</gene>
<feature type="region of interest" description="Disordered" evidence="1">
    <location>
        <begin position="1"/>
        <end position="24"/>
    </location>
</feature>
<reference evidence="3" key="1">
    <citation type="journal article" date="2019" name="Int. J. Syst. Evol. Microbiol.">
        <title>The Global Catalogue of Microorganisms (GCM) 10K type strain sequencing project: providing services to taxonomists for standard genome sequencing and annotation.</title>
        <authorList>
            <consortium name="The Broad Institute Genomics Platform"/>
            <consortium name="The Broad Institute Genome Sequencing Center for Infectious Disease"/>
            <person name="Wu L."/>
            <person name="Ma J."/>
        </authorList>
    </citation>
    <scope>NUCLEOTIDE SEQUENCE [LARGE SCALE GENOMIC DNA]</scope>
    <source>
        <strain evidence="3">JCM 31486</strain>
    </source>
</reference>
<organism evidence="2 3">
    <name type="scientific">Kibdelosporangium lantanae</name>
    <dbReference type="NCBI Taxonomy" id="1497396"/>
    <lineage>
        <taxon>Bacteria</taxon>
        <taxon>Bacillati</taxon>
        <taxon>Actinomycetota</taxon>
        <taxon>Actinomycetes</taxon>
        <taxon>Pseudonocardiales</taxon>
        <taxon>Pseudonocardiaceae</taxon>
        <taxon>Kibdelosporangium</taxon>
    </lineage>
</organism>
<evidence type="ECO:0000313" key="3">
    <source>
        <dbReference type="Proteomes" id="UP001597045"/>
    </source>
</evidence>
<sequence>MDDHASLPLATSGWAGSTRSPTISWSSSSTCCDTTSGSIHRGGFHHALLIATSAVPAFEAAAVRALKWTDEREDLYPVLEHVKPQLTAVELAEIA</sequence>
<dbReference type="Proteomes" id="UP001597045">
    <property type="component" value="Unassembled WGS sequence"/>
</dbReference>
<keyword evidence="3" id="KW-1185">Reference proteome</keyword>
<evidence type="ECO:0000256" key="1">
    <source>
        <dbReference type="SAM" id="MobiDB-lite"/>
    </source>
</evidence>
<comment type="caution">
    <text evidence="2">The sequence shown here is derived from an EMBL/GenBank/DDBJ whole genome shotgun (WGS) entry which is preliminary data.</text>
</comment>
<protein>
    <submittedName>
        <fullName evidence="2">Uncharacterized protein</fullName>
    </submittedName>
</protein>
<accession>A0ABW3M9C9</accession>